<organism evidence="1 2">
    <name type="scientific">Halalkalibacter krulwichiae</name>
    <dbReference type="NCBI Taxonomy" id="199441"/>
    <lineage>
        <taxon>Bacteria</taxon>
        <taxon>Bacillati</taxon>
        <taxon>Bacillota</taxon>
        <taxon>Bacilli</taxon>
        <taxon>Bacillales</taxon>
        <taxon>Bacillaceae</taxon>
        <taxon>Halalkalibacter</taxon>
    </lineage>
</organism>
<dbReference type="STRING" id="199441.BkAM31D_19860"/>
<name>A0A1X9MEP3_9BACI</name>
<gene>
    <name evidence="1" type="ORF">BkAM31D_19860</name>
</gene>
<dbReference type="AlphaFoldDB" id="A0A1X9MEP3"/>
<dbReference type="RefSeq" id="WP_066156454.1">
    <property type="nucleotide sequence ID" value="NZ_CP020814.1"/>
</dbReference>
<protein>
    <submittedName>
        <fullName evidence="1">Uncharacterized protein</fullName>
    </submittedName>
</protein>
<sequence>MNVIPFINTWPYEKLFNDIYFQNCPFCVEENVLTNIKKSEYERAREGIKTVVIMPCCRGKLTILEADDDYFWTDKRLRKD</sequence>
<dbReference type="Proteomes" id="UP000193006">
    <property type="component" value="Chromosome"/>
</dbReference>
<reference evidence="1 2" key="1">
    <citation type="submission" date="2017-04" db="EMBL/GenBank/DDBJ databases">
        <title>Bacillus krulwichiae AM31D Genome sequencing and assembly.</title>
        <authorList>
            <person name="Krulwich T.A."/>
            <person name="Anastor L."/>
            <person name="Ehrlich R."/>
            <person name="Ehrlich G.D."/>
            <person name="Janto B."/>
        </authorList>
    </citation>
    <scope>NUCLEOTIDE SEQUENCE [LARGE SCALE GENOMIC DNA]</scope>
    <source>
        <strain evidence="1 2">AM31D</strain>
    </source>
</reference>
<evidence type="ECO:0000313" key="1">
    <source>
        <dbReference type="EMBL" id="ARK31915.1"/>
    </source>
</evidence>
<dbReference type="KEGG" id="bkw:BkAM31D_19860"/>
<dbReference type="EMBL" id="CP020814">
    <property type="protein sequence ID" value="ARK31915.1"/>
    <property type="molecule type" value="Genomic_DNA"/>
</dbReference>
<evidence type="ECO:0000313" key="2">
    <source>
        <dbReference type="Proteomes" id="UP000193006"/>
    </source>
</evidence>
<proteinExistence type="predicted"/>
<accession>A0A1X9MEP3</accession>
<keyword evidence="2" id="KW-1185">Reference proteome</keyword>